<organism evidence="1 2">
    <name type="scientific">Gossypium aridum</name>
    <name type="common">American cotton</name>
    <name type="synonym">Erioxylum aridum</name>
    <dbReference type="NCBI Taxonomy" id="34290"/>
    <lineage>
        <taxon>Eukaryota</taxon>
        <taxon>Viridiplantae</taxon>
        <taxon>Streptophyta</taxon>
        <taxon>Embryophyta</taxon>
        <taxon>Tracheophyta</taxon>
        <taxon>Spermatophyta</taxon>
        <taxon>Magnoliopsida</taxon>
        <taxon>eudicotyledons</taxon>
        <taxon>Gunneridae</taxon>
        <taxon>Pentapetalae</taxon>
        <taxon>rosids</taxon>
        <taxon>malvids</taxon>
        <taxon>Malvales</taxon>
        <taxon>Malvaceae</taxon>
        <taxon>Malvoideae</taxon>
        <taxon>Gossypium</taxon>
    </lineage>
</organism>
<evidence type="ECO:0000313" key="2">
    <source>
        <dbReference type="Proteomes" id="UP000593577"/>
    </source>
</evidence>
<dbReference type="EMBL" id="JABFAA010000006">
    <property type="protein sequence ID" value="MBA0683610.1"/>
    <property type="molecule type" value="Genomic_DNA"/>
</dbReference>
<comment type="caution">
    <text evidence="1">The sequence shown here is derived from an EMBL/GenBank/DDBJ whole genome shotgun (WGS) entry which is preliminary data.</text>
</comment>
<keyword evidence="2" id="KW-1185">Reference proteome</keyword>
<evidence type="ECO:0008006" key="3">
    <source>
        <dbReference type="Google" id="ProtNLM"/>
    </source>
</evidence>
<dbReference type="Proteomes" id="UP000593577">
    <property type="component" value="Unassembled WGS sequence"/>
</dbReference>
<dbReference type="AlphaFoldDB" id="A0A7J8X939"/>
<evidence type="ECO:0000313" key="1">
    <source>
        <dbReference type="EMBL" id="MBA0683610.1"/>
    </source>
</evidence>
<protein>
    <recommendedName>
        <fullName evidence="3">DUF4283 domain-containing protein</fullName>
    </recommendedName>
</protein>
<sequence length="469" mass="52344">ISWRDKVLGRGPPNSGRDEDFELLDRDVVRTMVNGILAISFFEMVQQILIRDLMTTRKPLVSQILVNGEVQRVEFELLQFICFSCKRFGHSKEMCSGVGTSKNVVVGKSLTTEDLRSSKAHQGLETKLTVNNSPNFPGMKIAEIGATEANFLGISFNVLGQNTVVGLDSLNETKDLVDSFGNTTFGNAESTKSIGPVLSTQGDEGLEERQSLWGINDHSNPTFDSPVESIKELNNELLDSRRHSAITFEENVKLNNVNPIEVDILAGKGKGIPVSKGRGSGIKGVFSEVVVLLVDIIWSHPQFVLIWVYDNIFQRLLFVFFVYGSPDSRKRMWLWDALKETIPYFIDSSLVHDFGFRGAPFTRQRGGVSKRLDKTIGNDAWLVSFRNYSGSGLLMRRNYVRRQFNSSDLGPMRGLPTSSFSKLEDSEIQFLSKPVPNKEIKSGMFNMSLLKASGVADFMAFFSKSMESS</sequence>
<reference evidence="1 2" key="1">
    <citation type="journal article" date="2019" name="Genome Biol. Evol.">
        <title>Insights into the evolution of the New World diploid cottons (Gossypium, subgenus Houzingenia) based on genome sequencing.</title>
        <authorList>
            <person name="Grover C.E."/>
            <person name="Arick M.A. 2nd"/>
            <person name="Thrash A."/>
            <person name="Conover J.L."/>
            <person name="Sanders W.S."/>
            <person name="Peterson D.G."/>
            <person name="Frelichowski J.E."/>
            <person name="Scheffler J.A."/>
            <person name="Scheffler B.E."/>
            <person name="Wendel J.F."/>
        </authorList>
    </citation>
    <scope>NUCLEOTIDE SEQUENCE [LARGE SCALE GENOMIC DNA]</scope>
    <source>
        <strain evidence="1">185</strain>
        <tissue evidence="1">Leaf</tissue>
    </source>
</reference>
<proteinExistence type="predicted"/>
<gene>
    <name evidence="1" type="ORF">Goari_025253</name>
</gene>
<name>A0A7J8X939_GOSAI</name>
<accession>A0A7J8X939</accession>
<feature type="non-terminal residue" evidence="1">
    <location>
        <position position="469"/>
    </location>
</feature>